<dbReference type="Proteomes" id="UP000789920">
    <property type="component" value="Unassembled WGS sequence"/>
</dbReference>
<evidence type="ECO:0000313" key="2">
    <source>
        <dbReference type="Proteomes" id="UP000789920"/>
    </source>
</evidence>
<feature type="non-terminal residue" evidence="1">
    <location>
        <position position="59"/>
    </location>
</feature>
<sequence length="59" mass="6658">MAGFCMVSNDNENISMLSWWHSYSPCISASIYRVHHSRSITGCENMLLLKIDTSVVGYT</sequence>
<reference evidence="1" key="1">
    <citation type="submission" date="2021-06" db="EMBL/GenBank/DDBJ databases">
        <authorList>
            <person name="Kallberg Y."/>
            <person name="Tangrot J."/>
            <person name="Rosling A."/>
        </authorList>
    </citation>
    <scope>NUCLEOTIDE SEQUENCE</scope>
    <source>
        <strain evidence="1">MA461A</strain>
    </source>
</reference>
<organism evidence="1 2">
    <name type="scientific">Racocetra persica</name>
    <dbReference type="NCBI Taxonomy" id="160502"/>
    <lineage>
        <taxon>Eukaryota</taxon>
        <taxon>Fungi</taxon>
        <taxon>Fungi incertae sedis</taxon>
        <taxon>Mucoromycota</taxon>
        <taxon>Glomeromycotina</taxon>
        <taxon>Glomeromycetes</taxon>
        <taxon>Diversisporales</taxon>
        <taxon>Gigasporaceae</taxon>
        <taxon>Racocetra</taxon>
    </lineage>
</organism>
<comment type="caution">
    <text evidence="1">The sequence shown here is derived from an EMBL/GenBank/DDBJ whole genome shotgun (WGS) entry which is preliminary data.</text>
</comment>
<accession>A0ACA9SVJ8</accession>
<name>A0ACA9SVJ8_9GLOM</name>
<gene>
    <name evidence="1" type="ORF">RPERSI_LOCUS35091</name>
</gene>
<keyword evidence="2" id="KW-1185">Reference proteome</keyword>
<evidence type="ECO:0000313" key="1">
    <source>
        <dbReference type="EMBL" id="CAG8848372.1"/>
    </source>
</evidence>
<protein>
    <submittedName>
        <fullName evidence="1">16842_t:CDS:1</fullName>
    </submittedName>
</protein>
<dbReference type="EMBL" id="CAJVQC010160374">
    <property type="protein sequence ID" value="CAG8848372.1"/>
    <property type="molecule type" value="Genomic_DNA"/>
</dbReference>
<proteinExistence type="predicted"/>